<organism evidence="2 3">
    <name type="scientific">Septoria linicola</name>
    <dbReference type="NCBI Taxonomy" id="215465"/>
    <lineage>
        <taxon>Eukaryota</taxon>
        <taxon>Fungi</taxon>
        <taxon>Dikarya</taxon>
        <taxon>Ascomycota</taxon>
        <taxon>Pezizomycotina</taxon>
        <taxon>Dothideomycetes</taxon>
        <taxon>Dothideomycetidae</taxon>
        <taxon>Mycosphaerellales</taxon>
        <taxon>Mycosphaerellaceae</taxon>
        <taxon>Septoria</taxon>
    </lineage>
</organism>
<feature type="region of interest" description="Disordered" evidence="1">
    <location>
        <begin position="1"/>
        <end position="82"/>
    </location>
</feature>
<feature type="compositionally biased region" description="Pro residues" evidence="1">
    <location>
        <begin position="49"/>
        <end position="67"/>
    </location>
</feature>
<protein>
    <submittedName>
        <fullName evidence="2">Uncharacterized protein</fullName>
    </submittedName>
</protein>
<evidence type="ECO:0000256" key="1">
    <source>
        <dbReference type="SAM" id="MobiDB-lite"/>
    </source>
</evidence>
<reference evidence="2" key="1">
    <citation type="submission" date="2022-06" db="EMBL/GenBank/DDBJ databases">
        <title>Complete genome sequences of two strains of the flax pathogen Septoria linicola.</title>
        <authorList>
            <person name="Lapalu N."/>
            <person name="Simon A."/>
            <person name="Demenou B."/>
            <person name="Paumier D."/>
            <person name="Guillot M.-P."/>
            <person name="Gout L."/>
            <person name="Valade R."/>
        </authorList>
    </citation>
    <scope>NUCLEOTIDE SEQUENCE</scope>
    <source>
        <strain evidence="2">SE15195</strain>
    </source>
</reference>
<keyword evidence="3" id="KW-1185">Reference proteome</keyword>
<feature type="compositionally biased region" description="Basic and acidic residues" evidence="1">
    <location>
        <begin position="109"/>
        <end position="125"/>
    </location>
</feature>
<gene>
    <name evidence="2" type="ORF">Slin15195_G092140</name>
</gene>
<dbReference type="EMBL" id="CP099425">
    <property type="protein sequence ID" value="USW55895.1"/>
    <property type="molecule type" value="Genomic_DNA"/>
</dbReference>
<proteinExistence type="predicted"/>
<dbReference type="AlphaFoldDB" id="A0A9Q9AVH5"/>
<evidence type="ECO:0000313" key="3">
    <source>
        <dbReference type="Proteomes" id="UP001056384"/>
    </source>
</evidence>
<evidence type="ECO:0000313" key="2">
    <source>
        <dbReference type="EMBL" id="USW55895.1"/>
    </source>
</evidence>
<name>A0A9Q9AVH5_9PEZI</name>
<sequence length="125" mass="13837">MAAPSSSAKNDSDDKIDQGDDEIDNIRRDRESALHELLRKNKEQGIPETGPPPRPYAGLPKPVPGPWPRNHGGPIRITRLDDGTLTEYGEKLERERLEKMGTENSDGTCKVKEGERAAESRSDSC</sequence>
<feature type="compositionally biased region" description="Basic and acidic residues" evidence="1">
    <location>
        <begin position="10"/>
        <end position="45"/>
    </location>
</feature>
<accession>A0A9Q9AVH5</accession>
<dbReference type="Proteomes" id="UP001056384">
    <property type="component" value="Chromosome 8"/>
</dbReference>
<feature type="region of interest" description="Disordered" evidence="1">
    <location>
        <begin position="94"/>
        <end position="125"/>
    </location>
</feature>